<accession>A0AAN6WXY7</accession>
<feature type="compositionally biased region" description="Basic and acidic residues" evidence="2">
    <location>
        <begin position="165"/>
        <end position="178"/>
    </location>
</feature>
<evidence type="ECO:0000259" key="3">
    <source>
        <dbReference type="Pfam" id="PF09073"/>
    </source>
</evidence>
<dbReference type="PANTHER" id="PTHR23325:SF1">
    <property type="entry name" value="SERUM RESPONSE FACTOR-BINDING PROTEIN 1"/>
    <property type="match status" value="1"/>
</dbReference>
<keyword evidence="1" id="KW-0175">Coiled coil</keyword>
<reference evidence="4" key="1">
    <citation type="journal article" date="2023" name="Mol. Phylogenet. Evol.">
        <title>Genome-scale phylogeny and comparative genomics of the fungal order Sordariales.</title>
        <authorList>
            <person name="Hensen N."/>
            <person name="Bonometti L."/>
            <person name="Westerberg I."/>
            <person name="Brannstrom I.O."/>
            <person name="Guillou S."/>
            <person name="Cros-Aarteil S."/>
            <person name="Calhoun S."/>
            <person name="Haridas S."/>
            <person name="Kuo A."/>
            <person name="Mondo S."/>
            <person name="Pangilinan J."/>
            <person name="Riley R."/>
            <person name="LaButti K."/>
            <person name="Andreopoulos B."/>
            <person name="Lipzen A."/>
            <person name="Chen C."/>
            <person name="Yan M."/>
            <person name="Daum C."/>
            <person name="Ng V."/>
            <person name="Clum A."/>
            <person name="Steindorff A."/>
            <person name="Ohm R.A."/>
            <person name="Martin F."/>
            <person name="Silar P."/>
            <person name="Natvig D.O."/>
            <person name="Lalanne C."/>
            <person name="Gautier V."/>
            <person name="Ament-Velasquez S.L."/>
            <person name="Kruys A."/>
            <person name="Hutchinson M.I."/>
            <person name="Powell A.J."/>
            <person name="Barry K."/>
            <person name="Miller A.N."/>
            <person name="Grigoriev I.V."/>
            <person name="Debuchy R."/>
            <person name="Gladieux P."/>
            <person name="Hiltunen Thoren M."/>
            <person name="Johannesson H."/>
        </authorList>
    </citation>
    <scope>NUCLEOTIDE SEQUENCE</scope>
    <source>
        <strain evidence="4">PSN309</strain>
    </source>
</reference>
<name>A0AAN6WXY7_9PEZI</name>
<dbReference type="InterPro" id="IPR037393">
    <property type="entry name" value="Bud22/SRFB1"/>
</dbReference>
<dbReference type="PANTHER" id="PTHR23325">
    <property type="entry name" value="SERUM RESPONSE FACTOR-BINDING"/>
    <property type="match status" value="1"/>
</dbReference>
<sequence length="532" mass="59079">MPKRKREEESVSAVFFKYRTDLFHALKNAKGFERQRQSKRLRDARSTPDKKARIEKEIVVLKSLDLHQTAHAHLCSSLLRIKSIAEAPKLPNEIKEGIPKPELTEDEKAALHNVTSGLYNQEKVRAVIDQAIAGISNSLGIPVPEKGKKAKKDKKEEAPQPPPPAKDKKEKAKEPAPEKKKKPAKPEDEEDESADIAIDEEEAEKVIAKLSQRVAFSDDDDDDEENHGDSEDNSDSEFEEDEPIDIGNIDEEEVEKAISKLSDMLGSDSDDEAGQPSHKPELDPMEITDDESTAPPPTTKSKQPLPKHLDPMEITTDEEAGEDDDLPSDLDPMEVSSDEEENSSEEFNGFSDSHSHPSSDQEEASQSESDTPPPAKKSKSSSTAPIKPVSGSTFLPSLMGGYISGSESASDVDVAPPRKNRRGQRARQAIWEKRYKEQAKHLKEGKKARDQGWDLKRGAVGPDDNKPWKKGIKNPLLGTGANQMALPKEEAVQKKRVRDDTGPLHPSWEAKRLAKEKERLTAPFEGKKITFD</sequence>
<organism evidence="4 5">
    <name type="scientific">Podospora australis</name>
    <dbReference type="NCBI Taxonomy" id="1536484"/>
    <lineage>
        <taxon>Eukaryota</taxon>
        <taxon>Fungi</taxon>
        <taxon>Dikarya</taxon>
        <taxon>Ascomycota</taxon>
        <taxon>Pezizomycotina</taxon>
        <taxon>Sordariomycetes</taxon>
        <taxon>Sordariomycetidae</taxon>
        <taxon>Sordariales</taxon>
        <taxon>Podosporaceae</taxon>
        <taxon>Podospora</taxon>
    </lineage>
</organism>
<evidence type="ECO:0000256" key="1">
    <source>
        <dbReference type="ARBA" id="ARBA00023054"/>
    </source>
</evidence>
<evidence type="ECO:0000313" key="5">
    <source>
        <dbReference type="Proteomes" id="UP001302126"/>
    </source>
</evidence>
<feature type="compositionally biased region" description="Acidic residues" evidence="2">
    <location>
        <begin position="283"/>
        <end position="292"/>
    </location>
</feature>
<feature type="compositionally biased region" description="Acidic residues" evidence="2">
    <location>
        <begin position="315"/>
        <end position="344"/>
    </location>
</feature>
<dbReference type="GO" id="GO:0030490">
    <property type="term" value="P:maturation of SSU-rRNA"/>
    <property type="evidence" value="ECO:0007669"/>
    <property type="project" value="TreeGrafter"/>
</dbReference>
<reference evidence="4" key="2">
    <citation type="submission" date="2023-05" db="EMBL/GenBank/DDBJ databases">
        <authorList>
            <consortium name="Lawrence Berkeley National Laboratory"/>
            <person name="Steindorff A."/>
            <person name="Hensen N."/>
            <person name="Bonometti L."/>
            <person name="Westerberg I."/>
            <person name="Brannstrom I.O."/>
            <person name="Guillou S."/>
            <person name="Cros-Aarteil S."/>
            <person name="Calhoun S."/>
            <person name="Haridas S."/>
            <person name="Kuo A."/>
            <person name="Mondo S."/>
            <person name="Pangilinan J."/>
            <person name="Riley R."/>
            <person name="Labutti K."/>
            <person name="Andreopoulos B."/>
            <person name="Lipzen A."/>
            <person name="Chen C."/>
            <person name="Yanf M."/>
            <person name="Daum C."/>
            <person name="Ng V."/>
            <person name="Clum A."/>
            <person name="Ohm R."/>
            <person name="Martin F."/>
            <person name="Silar P."/>
            <person name="Natvig D."/>
            <person name="Lalanne C."/>
            <person name="Gautier V."/>
            <person name="Ament-Velasquez S.L."/>
            <person name="Kruys A."/>
            <person name="Hutchinson M.I."/>
            <person name="Powell A.J."/>
            <person name="Barry K."/>
            <person name="Miller A.N."/>
            <person name="Grigoriev I.V."/>
            <person name="Debuchy R."/>
            <person name="Gladieux P."/>
            <person name="Thoren M.H."/>
            <person name="Johannesson H."/>
        </authorList>
    </citation>
    <scope>NUCLEOTIDE SEQUENCE</scope>
    <source>
        <strain evidence="4">PSN309</strain>
    </source>
</reference>
<protein>
    <submittedName>
        <fullName evidence="4">Bud-site selection protein</fullName>
    </submittedName>
</protein>
<dbReference type="AlphaFoldDB" id="A0AAN6WXY7"/>
<dbReference type="Proteomes" id="UP001302126">
    <property type="component" value="Unassembled WGS sequence"/>
</dbReference>
<feature type="domain" description="Bud22" evidence="3">
    <location>
        <begin position="269"/>
        <end position="532"/>
    </location>
</feature>
<feature type="compositionally biased region" description="Acidic residues" evidence="2">
    <location>
        <begin position="217"/>
        <end position="254"/>
    </location>
</feature>
<dbReference type="GO" id="GO:0005634">
    <property type="term" value="C:nucleus"/>
    <property type="evidence" value="ECO:0007669"/>
    <property type="project" value="TreeGrafter"/>
</dbReference>
<evidence type="ECO:0000313" key="4">
    <source>
        <dbReference type="EMBL" id="KAK4189335.1"/>
    </source>
</evidence>
<dbReference type="GO" id="GO:0030686">
    <property type="term" value="C:90S preribosome"/>
    <property type="evidence" value="ECO:0007669"/>
    <property type="project" value="TreeGrafter"/>
</dbReference>
<comment type="caution">
    <text evidence="4">The sequence shown here is derived from an EMBL/GenBank/DDBJ whole genome shotgun (WGS) entry which is preliminary data.</text>
</comment>
<feature type="compositionally biased region" description="Basic and acidic residues" evidence="2">
    <location>
        <begin position="487"/>
        <end position="515"/>
    </location>
</feature>
<keyword evidence="5" id="KW-1185">Reference proteome</keyword>
<evidence type="ECO:0000256" key="2">
    <source>
        <dbReference type="SAM" id="MobiDB-lite"/>
    </source>
</evidence>
<gene>
    <name evidence="4" type="ORF">QBC35DRAFT_522237</name>
</gene>
<proteinExistence type="predicted"/>
<feature type="compositionally biased region" description="Basic and acidic residues" evidence="2">
    <location>
        <begin position="430"/>
        <end position="467"/>
    </location>
</feature>
<dbReference type="InterPro" id="IPR015158">
    <property type="entry name" value="Bud22_dom"/>
</dbReference>
<dbReference type="Pfam" id="PF09073">
    <property type="entry name" value="BUD22"/>
    <property type="match status" value="1"/>
</dbReference>
<feature type="compositionally biased region" description="Acidic residues" evidence="2">
    <location>
        <begin position="187"/>
        <end position="203"/>
    </location>
</feature>
<feature type="region of interest" description="Disordered" evidence="2">
    <location>
        <begin position="138"/>
        <end position="515"/>
    </location>
</feature>
<dbReference type="EMBL" id="MU864376">
    <property type="protein sequence ID" value="KAK4189335.1"/>
    <property type="molecule type" value="Genomic_DNA"/>
</dbReference>